<dbReference type="Gene3D" id="3.30.56.10">
    <property type="match status" value="1"/>
</dbReference>
<keyword evidence="7" id="KW-0460">Magnesium</keyword>
<dbReference type="SUPFAM" id="SSF54991">
    <property type="entry name" value="Anticodon-binding domain of PheRS"/>
    <property type="match status" value="1"/>
</dbReference>
<dbReference type="SMART" id="SM00873">
    <property type="entry name" value="B3_4"/>
    <property type="match status" value="1"/>
</dbReference>
<dbReference type="Gene3D" id="3.50.40.10">
    <property type="entry name" value="Phenylalanyl-trna Synthetase, Chain B, domain 3"/>
    <property type="match status" value="1"/>
</dbReference>
<sequence>MDVTNYLTHDLARPLHVFDAARLTGGLTVRPAREGERLRALDGKDYVLSPRHMVIADETGPQSLAGIMGGLDSGVTEGTVDVLVESALWDPVRIARTGRELRILSDARYRFERGVDPALTREGLDRAVALILEYGGGQATAMSVAGAEPDTARAYRFDPARLRTLVGMDLPEAEQRRILEALGFRIEGEMAHVPSWRPDILGEADLVEEVARVASLSRLEGVPLPRRGPAIPRPVLTRDQRRLSAARRAMASIGYDECVTYAFIDETAAALFGGGGDRGRIDNPIAADLSHLRPSLLPGLLRAAARNQARGFMDLALFEASETFHGAEPGEQRTEVAGLLVGRAAQKGVHGAARPWDVFDAKGDLEAVLAALGAPSRLMLRREGSPWWHPGRHGVMTLGPKVVLAEFGEIHPRILQALDVKGPAVAFTLWPAALPAPRSAGRTRPRLEMSEFQPVERDFAFVVDEGVEAQALLRAAEGADKALIAGVRIFDVFRGGTLPAGSKSVALTVRLEPKDGTLTEAEIARVAEAVIEKVSRATGARLRS</sequence>
<dbReference type="Gene3D" id="3.30.930.10">
    <property type="entry name" value="Bira Bifunctional Protein, Domain 2"/>
    <property type="match status" value="1"/>
</dbReference>
<dbReference type="InterPro" id="IPR005147">
    <property type="entry name" value="tRNA_synthase_B5-dom"/>
</dbReference>
<evidence type="ECO:0000259" key="10">
    <source>
        <dbReference type="PROSITE" id="PS51447"/>
    </source>
</evidence>
<name>S9QZT0_9RHOB</name>
<dbReference type="Pfam" id="PF03147">
    <property type="entry name" value="FDX-ACB"/>
    <property type="match status" value="1"/>
</dbReference>
<evidence type="ECO:0000256" key="2">
    <source>
        <dbReference type="ARBA" id="ARBA00012814"/>
    </source>
</evidence>
<dbReference type="EC" id="6.1.1.20" evidence="2"/>
<dbReference type="InterPro" id="IPR009061">
    <property type="entry name" value="DNA-bd_dom_put_sf"/>
</dbReference>
<accession>S9QZT0</accession>
<dbReference type="SMART" id="SM00896">
    <property type="entry name" value="FDX-ACB"/>
    <property type="match status" value="1"/>
</dbReference>
<feature type="domain" description="B5" evidence="11">
    <location>
        <begin position="150"/>
        <end position="221"/>
    </location>
</feature>
<keyword evidence="5" id="KW-0547">Nucleotide-binding</keyword>
<dbReference type="PATRIC" id="fig|1123069.3.peg.1745"/>
<evidence type="ECO:0000256" key="3">
    <source>
        <dbReference type="ARBA" id="ARBA00022598"/>
    </source>
</evidence>
<evidence type="ECO:0000313" key="13">
    <source>
        <dbReference type="Proteomes" id="UP000015346"/>
    </source>
</evidence>
<proteinExistence type="predicted"/>
<dbReference type="SMART" id="SM00874">
    <property type="entry name" value="B5"/>
    <property type="match status" value="1"/>
</dbReference>
<dbReference type="CDD" id="cd00769">
    <property type="entry name" value="PheRS_beta_core"/>
    <property type="match status" value="1"/>
</dbReference>
<evidence type="ECO:0000256" key="7">
    <source>
        <dbReference type="ARBA" id="ARBA00022842"/>
    </source>
</evidence>
<evidence type="ECO:0000259" key="11">
    <source>
        <dbReference type="PROSITE" id="PS51483"/>
    </source>
</evidence>
<dbReference type="GO" id="GO:0009328">
    <property type="term" value="C:phenylalanine-tRNA ligase complex"/>
    <property type="evidence" value="ECO:0007669"/>
    <property type="project" value="TreeGrafter"/>
</dbReference>
<dbReference type="Proteomes" id="UP000015346">
    <property type="component" value="Unassembled WGS sequence"/>
</dbReference>
<dbReference type="InterPro" id="IPR020825">
    <property type="entry name" value="Phe-tRNA_synthase-like_B3/B4"/>
</dbReference>
<keyword evidence="8" id="KW-0648">Protein biosynthesis</keyword>
<dbReference type="SUPFAM" id="SSF55681">
    <property type="entry name" value="Class II aaRS and biotin synthetases"/>
    <property type="match status" value="1"/>
</dbReference>
<dbReference type="Pfam" id="PF17759">
    <property type="entry name" value="tRNA_synthFbeta"/>
    <property type="match status" value="1"/>
</dbReference>
<evidence type="ECO:0000256" key="4">
    <source>
        <dbReference type="ARBA" id="ARBA00022723"/>
    </source>
</evidence>
<dbReference type="EMBL" id="AOLV01000016">
    <property type="protein sequence ID" value="EPX85188.1"/>
    <property type="molecule type" value="Genomic_DNA"/>
</dbReference>
<dbReference type="GO" id="GO:0003723">
    <property type="term" value="F:RNA binding"/>
    <property type="evidence" value="ECO:0007669"/>
    <property type="project" value="InterPro"/>
</dbReference>
<organism evidence="12 13">
    <name type="scientific">Rubellimicrobium thermophilum DSM 16684</name>
    <dbReference type="NCBI Taxonomy" id="1123069"/>
    <lineage>
        <taxon>Bacteria</taxon>
        <taxon>Pseudomonadati</taxon>
        <taxon>Pseudomonadota</taxon>
        <taxon>Alphaproteobacteria</taxon>
        <taxon>Rhodobacterales</taxon>
        <taxon>Roseobacteraceae</taxon>
        <taxon>Rubellimicrobium</taxon>
    </lineage>
</organism>
<dbReference type="PANTHER" id="PTHR10947:SF0">
    <property type="entry name" value="PHENYLALANINE--TRNA LIGASE BETA SUBUNIT"/>
    <property type="match status" value="1"/>
</dbReference>
<evidence type="ECO:0000256" key="1">
    <source>
        <dbReference type="ARBA" id="ARBA00001946"/>
    </source>
</evidence>
<dbReference type="InterPro" id="IPR036690">
    <property type="entry name" value="Fdx_antiC-bd_sf"/>
</dbReference>
<dbReference type="HOGENOM" id="CLU_016891_0_0_5"/>
<dbReference type="STRING" id="1123069.ruthe_01780"/>
<dbReference type="InterPro" id="IPR041616">
    <property type="entry name" value="PheRS_beta_core"/>
</dbReference>
<evidence type="ECO:0000256" key="6">
    <source>
        <dbReference type="ARBA" id="ARBA00022840"/>
    </source>
</evidence>
<dbReference type="SUPFAM" id="SSF46955">
    <property type="entry name" value="Putative DNA-binding domain"/>
    <property type="match status" value="1"/>
</dbReference>
<dbReference type="PROSITE" id="PS51483">
    <property type="entry name" value="B5"/>
    <property type="match status" value="1"/>
</dbReference>
<evidence type="ECO:0000256" key="8">
    <source>
        <dbReference type="ARBA" id="ARBA00022917"/>
    </source>
</evidence>
<evidence type="ECO:0000256" key="9">
    <source>
        <dbReference type="ARBA" id="ARBA00023146"/>
    </source>
</evidence>
<keyword evidence="3" id="KW-0436">Ligase</keyword>
<protein>
    <recommendedName>
        <fullName evidence="2">phenylalanine--tRNA ligase</fullName>
        <ecNumber evidence="2">6.1.1.20</ecNumber>
    </recommendedName>
</protein>
<dbReference type="Pfam" id="PF03483">
    <property type="entry name" value="B3_4"/>
    <property type="match status" value="1"/>
</dbReference>
<dbReference type="Gene3D" id="3.30.70.380">
    <property type="entry name" value="Ferrodoxin-fold anticodon-binding domain"/>
    <property type="match status" value="1"/>
</dbReference>
<comment type="cofactor">
    <cofactor evidence="1">
        <name>Mg(2+)</name>
        <dbReference type="ChEBI" id="CHEBI:18420"/>
    </cofactor>
</comment>
<dbReference type="PROSITE" id="PS51447">
    <property type="entry name" value="FDX_ACB"/>
    <property type="match status" value="1"/>
</dbReference>
<dbReference type="InterPro" id="IPR045060">
    <property type="entry name" value="Phe-tRNA-ligase_IIc_bsu"/>
</dbReference>
<dbReference type="GO" id="GO:0005524">
    <property type="term" value="F:ATP binding"/>
    <property type="evidence" value="ECO:0007669"/>
    <property type="project" value="UniProtKB-KW"/>
</dbReference>
<dbReference type="PANTHER" id="PTHR10947">
    <property type="entry name" value="PHENYLALANYL-TRNA SYNTHETASE BETA CHAIN AND LEUCINE-RICH REPEAT-CONTAINING PROTEIN 47"/>
    <property type="match status" value="1"/>
</dbReference>
<keyword evidence="13" id="KW-1185">Reference proteome</keyword>
<dbReference type="InterPro" id="IPR045864">
    <property type="entry name" value="aa-tRNA-synth_II/BPL/LPL"/>
</dbReference>
<dbReference type="Pfam" id="PF03484">
    <property type="entry name" value="B5"/>
    <property type="match status" value="1"/>
</dbReference>
<dbReference type="InterPro" id="IPR005146">
    <property type="entry name" value="B3/B4_tRNA-bd"/>
</dbReference>
<gene>
    <name evidence="12" type="ORF">ruthe_01780</name>
</gene>
<keyword evidence="4" id="KW-0479">Metal-binding</keyword>
<evidence type="ECO:0000313" key="12">
    <source>
        <dbReference type="EMBL" id="EPX85188.1"/>
    </source>
</evidence>
<dbReference type="GO" id="GO:0000287">
    <property type="term" value="F:magnesium ion binding"/>
    <property type="evidence" value="ECO:0007669"/>
    <property type="project" value="InterPro"/>
</dbReference>
<feature type="domain" description="FDX-ACB" evidence="10">
    <location>
        <begin position="450"/>
        <end position="543"/>
    </location>
</feature>
<keyword evidence="9 12" id="KW-0030">Aminoacyl-tRNA synthetase</keyword>
<reference evidence="12 13" key="1">
    <citation type="journal article" date="2013" name="Stand. Genomic Sci.">
        <title>Genome sequence of the reddish-pigmented Rubellimicrobium thermophilum type strain (DSM 16684(T)), a member of the Roseobacter clade.</title>
        <authorList>
            <person name="Fiebig A."/>
            <person name="Riedel T."/>
            <person name="Gronow S."/>
            <person name="Petersen J."/>
            <person name="Klenk H.P."/>
            <person name="Goker M."/>
        </authorList>
    </citation>
    <scope>NUCLEOTIDE SEQUENCE [LARGE SCALE GENOMIC DNA]</scope>
    <source>
        <strain evidence="12 13">DSM 16684</strain>
    </source>
</reference>
<dbReference type="InterPro" id="IPR005121">
    <property type="entry name" value="Fdx_antiC-bd"/>
</dbReference>
<comment type="caution">
    <text evidence="12">The sequence shown here is derived from an EMBL/GenBank/DDBJ whole genome shotgun (WGS) entry which is preliminary data.</text>
</comment>
<dbReference type="GO" id="GO:0004826">
    <property type="term" value="F:phenylalanine-tRNA ligase activity"/>
    <property type="evidence" value="ECO:0007669"/>
    <property type="project" value="UniProtKB-EC"/>
</dbReference>
<dbReference type="AlphaFoldDB" id="S9QZT0"/>
<keyword evidence="6" id="KW-0067">ATP-binding</keyword>
<dbReference type="SUPFAM" id="SSF56037">
    <property type="entry name" value="PheT/TilS domain"/>
    <property type="match status" value="1"/>
</dbReference>
<evidence type="ECO:0000256" key="5">
    <source>
        <dbReference type="ARBA" id="ARBA00022741"/>
    </source>
</evidence>
<dbReference type="GO" id="GO:0006432">
    <property type="term" value="P:phenylalanyl-tRNA aminoacylation"/>
    <property type="evidence" value="ECO:0007669"/>
    <property type="project" value="InterPro"/>
</dbReference>